<keyword evidence="3 7" id="KW-0812">Transmembrane</keyword>
<dbReference type="PANTHER" id="PTHR32322">
    <property type="entry name" value="INNER MEMBRANE TRANSPORTER"/>
    <property type="match status" value="1"/>
</dbReference>
<feature type="transmembrane region" description="Helical" evidence="7">
    <location>
        <begin position="244"/>
        <end position="266"/>
    </location>
</feature>
<feature type="domain" description="EamA" evidence="8">
    <location>
        <begin position="33"/>
        <end position="160"/>
    </location>
</feature>
<evidence type="ECO:0000256" key="1">
    <source>
        <dbReference type="ARBA" id="ARBA00004141"/>
    </source>
</evidence>
<dbReference type="InterPro" id="IPR037185">
    <property type="entry name" value="EmrE-like"/>
</dbReference>
<dbReference type="SUPFAM" id="SSF103481">
    <property type="entry name" value="Multidrug resistance efflux transporter EmrE"/>
    <property type="match status" value="2"/>
</dbReference>
<comment type="similarity">
    <text evidence="2">Belongs to the EamA transporter family.</text>
</comment>
<feature type="transmembrane region" description="Helical" evidence="7">
    <location>
        <begin position="89"/>
        <end position="109"/>
    </location>
</feature>
<keyword evidence="4 7" id="KW-1133">Transmembrane helix</keyword>
<protein>
    <submittedName>
        <fullName evidence="9">EamA family transporter</fullName>
    </submittedName>
</protein>
<feature type="transmembrane region" description="Helical" evidence="7">
    <location>
        <begin position="115"/>
        <end position="135"/>
    </location>
</feature>
<feature type="transmembrane region" description="Helical" evidence="7">
    <location>
        <begin position="147"/>
        <end position="165"/>
    </location>
</feature>
<dbReference type="InterPro" id="IPR000620">
    <property type="entry name" value="EamA_dom"/>
</dbReference>
<dbReference type="PANTHER" id="PTHR32322:SF2">
    <property type="entry name" value="EAMA DOMAIN-CONTAINING PROTEIN"/>
    <property type="match status" value="1"/>
</dbReference>
<feature type="transmembrane region" description="Helical" evidence="7">
    <location>
        <begin position="273"/>
        <end position="293"/>
    </location>
</feature>
<dbReference type="InterPro" id="IPR050638">
    <property type="entry name" value="AA-Vitamin_Transporters"/>
</dbReference>
<dbReference type="AlphaFoldDB" id="A0A927BCF7"/>
<evidence type="ECO:0000313" key="9">
    <source>
        <dbReference type="EMBL" id="MBD2767428.1"/>
    </source>
</evidence>
<comment type="caution">
    <text evidence="9">The sequence shown here is derived from an EMBL/GenBank/DDBJ whole genome shotgun (WGS) entry which is preliminary data.</text>
</comment>
<sequence>MPATADVPLRRSGPLAPHPGAGRPTPGAIGLAFAAIYLIWGSTYFSALVALETLPPYLMMATRLVVAGSLLAGLSRWRSPTASLRAGWSRNALSGILILGLGSSSTVWAEQFLPSSLAAILATTVPLWLAVLDWPRWARYRHEKLRLLGLLFGGLGVVALFGEQLAAPTPAVPITGYWLAVGAVLAGSLCTAGGSLLARYQAAPGPPLPNAAVQLLAAGLFCGVVSAVAGEWTPFSLAQVSRRSAWAVAYLVVFGSGVAYLAYLWLLRVRPPAVVGTYAYVNPVMAVLLGAGLAHEAITVQQVLALVVILIGVWLINRPSAGPSPAPAERNTS</sequence>
<evidence type="ECO:0000313" key="10">
    <source>
        <dbReference type="Proteomes" id="UP000612233"/>
    </source>
</evidence>
<dbReference type="Pfam" id="PF00892">
    <property type="entry name" value="EamA"/>
    <property type="match status" value="2"/>
</dbReference>
<feature type="transmembrane region" description="Helical" evidence="7">
    <location>
        <begin position="177"/>
        <end position="200"/>
    </location>
</feature>
<evidence type="ECO:0000259" key="8">
    <source>
        <dbReference type="Pfam" id="PF00892"/>
    </source>
</evidence>
<dbReference type="RefSeq" id="WP_191004245.1">
    <property type="nucleotide sequence ID" value="NZ_JACXAD010000005.1"/>
</dbReference>
<keyword evidence="5 7" id="KW-0472">Membrane</keyword>
<evidence type="ECO:0000256" key="2">
    <source>
        <dbReference type="ARBA" id="ARBA00007362"/>
    </source>
</evidence>
<comment type="subcellular location">
    <subcellularLocation>
        <location evidence="1">Membrane</location>
        <topology evidence="1">Multi-pass membrane protein</topology>
    </subcellularLocation>
</comment>
<dbReference type="Gene3D" id="1.10.3730.20">
    <property type="match status" value="1"/>
</dbReference>
<evidence type="ECO:0000256" key="6">
    <source>
        <dbReference type="SAM" id="MobiDB-lite"/>
    </source>
</evidence>
<feature type="transmembrane region" description="Helical" evidence="7">
    <location>
        <begin position="299"/>
        <end position="316"/>
    </location>
</feature>
<proteinExistence type="inferred from homology"/>
<organism evidence="9 10">
    <name type="scientific">Hymenobacter montanus</name>
    <dbReference type="NCBI Taxonomy" id="2771359"/>
    <lineage>
        <taxon>Bacteria</taxon>
        <taxon>Pseudomonadati</taxon>
        <taxon>Bacteroidota</taxon>
        <taxon>Cytophagia</taxon>
        <taxon>Cytophagales</taxon>
        <taxon>Hymenobacteraceae</taxon>
        <taxon>Hymenobacter</taxon>
    </lineage>
</organism>
<reference evidence="9" key="1">
    <citation type="submission" date="2020-09" db="EMBL/GenBank/DDBJ databases">
        <authorList>
            <person name="Kim M.K."/>
        </authorList>
    </citation>
    <scope>NUCLEOTIDE SEQUENCE</scope>
    <source>
        <strain evidence="9">BT664</strain>
    </source>
</reference>
<name>A0A927BCF7_9BACT</name>
<dbReference type="GO" id="GO:0016020">
    <property type="term" value="C:membrane"/>
    <property type="evidence" value="ECO:0007669"/>
    <property type="project" value="UniProtKB-SubCell"/>
</dbReference>
<evidence type="ECO:0000256" key="3">
    <source>
        <dbReference type="ARBA" id="ARBA00022692"/>
    </source>
</evidence>
<feature type="transmembrane region" description="Helical" evidence="7">
    <location>
        <begin position="212"/>
        <end position="232"/>
    </location>
</feature>
<dbReference type="Proteomes" id="UP000612233">
    <property type="component" value="Unassembled WGS sequence"/>
</dbReference>
<feature type="transmembrane region" description="Helical" evidence="7">
    <location>
        <begin position="28"/>
        <end position="51"/>
    </location>
</feature>
<gene>
    <name evidence="9" type="ORF">IC235_05935</name>
</gene>
<dbReference type="EMBL" id="JACXAD010000005">
    <property type="protein sequence ID" value="MBD2767428.1"/>
    <property type="molecule type" value="Genomic_DNA"/>
</dbReference>
<keyword evidence="10" id="KW-1185">Reference proteome</keyword>
<evidence type="ECO:0000256" key="7">
    <source>
        <dbReference type="SAM" id="Phobius"/>
    </source>
</evidence>
<accession>A0A927BCF7</accession>
<evidence type="ECO:0000256" key="4">
    <source>
        <dbReference type="ARBA" id="ARBA00022989"/>
    </source>
</evidence>
<evidence type="ECO:0000256" key="5">
    <source>
        <dbReference type="ARBA" id="ARBA00023136"/>
    </source>
</evidence>
<feature type="domain" description="EamA" evidence="8">
    <location>
        <begin position="180"/>
        <end position="317"/>
    </location>
</feature>
<feature type="region of interest" description="Disordered" evidence="6">
    <location>
        <begin position="1"/>
        <end position="21"/>
    </location>
</feature>